<dbReference type="GO" id="GO:0003824">
    <property type="term" value="F:catalytic activity"/>
    <property type="evidence" value="ECO:0007669"/>
    <property type="project" value="InterPro"/>
</dbReference>
<evidence type="ECO:0000256" key="3">
    <source>
        <dbReference type="ARBA" id="ARBA00023004"/>
    </source>
</evidence>
<dbReference type="InterPro" id="IPR007197">
    <property type="entry name" value="rSAM"/>
</dbReference>
<evidence type="ECO:0000256" key="2">
    <source>
        <dbReference type="ARBA" id="ARBA00022723"/>
    </source>
</evidence>
<sequence>MKEIVKIDLMNPKLMRFTLTLTTYCPYSCRYCPDSLHNGTNQDINLDSLKTFFNKFANRERILIITGGECTMHPQFKDVVALAKTLDIKVLVDTNSVRTVRFYEEVASLVDVWNVTLHPSQHQLDLEKIAILTNVSFVVVYVMMDPDFWNIAVDWFEQLKQIQNIKIIPLRVISDWGGASCIVDYTREELDFLSSNPFYHTFTEEREKEIRQSHSWLESTDAIATYSTGETATLDPYELLKQGTNKFTGWKCSAGNETLMINANSSVTWANCGIKVYKHLDDVNPAELTIPIICTNRSCDCGTDIRSSKVMK</sequence>
<dbReference type="GO" id="GO:0051536">
    <property type="term" value="F:iron-sulfur cluster binding"/>
    <property type="evidence" value="ECO:0007669"/>
    <property type="project" value="UniProtKB-KW"/>
</dbReference>
<evidence type="ECO:0000256" key="1">
    <source>
        <dbReference type="ARBA" id="ARBA00022691"/>
    </source>
</evidence>
<dbReference type="SUPFAM" id="SSF102114">
    <property type="entry name" value="Radical SAM enzymes"/>
    <property type="match status" value="1"/>
</dbReference>
<keyword evidence="2" id="KW-0479">Metal-binding</keyword>
<dbReference type="GO" id="GO:0046872">
    <property type="term" value="F:metal ion binding"/>
    <property type="evidence" value="ECO:0007669"/>
    <property type="project" value="UniProtKB-KW"/>
</dbReference>
<dbReference type="EMBL" id="LR798231">
    <property type="protein sequence ID" value="CAB5208778.1"/>
    <property type="molecule type" value="Genomic_DNA"/>
</dbReference>
<dbReference type="Pfam" id="PF04055">
    <property type="entry name" value="Radical_SAM"/>
    <property type="match status" value="1"/>
</dbReference>
<dbReference type="InterPro" id="IPR050377">
    <property type="entry name" value="Radical_SAM_PqqE_MftC-like"/>
</dbReference>
<keyword evidence="1" id="KW-0949">S-adenosyl-L-methionine</keyword>
<proteinExistence type="predicted"/>
<reference evidence="7" key="1">
    <citation type="submission" date="2020-05" db="EMBL/GenBank/DDBJ databases">
        <authorList>
            <person name="Chiriac C."/>
            <person name="Salcher M."/>
            <person name="Ghai R."/>
            <person name="Kavagutti S V."/>
        </authorList>
    </citation>
    <scope>NUCLEOTIDE SEQUENCE</scope>
</reference>
<protein>
    <submittedName>
        <fullName evidence="7">Radical_SAM domain containing protein</fullName>
    </submittedName>
</protein>
<evidence type="ECO:0000259" key="5">
    <source>
        <dbReference type="Pfam" id="PF04055"/>
    </source>
</evidence>
<name>A0A6J7WDG7_9CAUD</name>
<feature type="domain" description="Radical SAM core" evidence="5">
    <location>
        <begin position="21"/>
        <end position="117"/>
    </location>
</feature>
<dbReference type="EMBL" id="LR796187">
    <property type="protein sequence ID" value="CAB4126071.1"/>
    <property type="molecule type" value="Genomic_DNA"/>
</dbReference>
<dbReference type="InterPro" id="IPR013785">
    <property type="entry name" value="Aldolase_TIM"/>
</dbReference>
<keyword evidence="4" id="KW-0411">Iron-sulfur</keyword>
<dbReference type="SFLD" id="SFLDS00029">
    <property type="entry name" value="Radical_SAM"/>
    <property type="match status" value="1"/>
</dbReference>
<evidence type="ECO:0000256" key="4">
    <source>
        <dbReference type="ARBA" id="ARBA00023014"/>
    </source>
</evidence>
<organism evidence="7">
    <name type="scientific">uncultured Caudovirales phage</name>
    <dbReference type="NCBI Taxonomy" id="2100421"/>
    <lineage>
        <taxon>Viruses</taxon>
        <taxon>Duplodnaviria</taxon>
        <taxon>Heunggongvirae</taxon>
        <taxon>Uroviricota</taxon>
        <taxon>Caudoviricetes</taxon>
        <taxon>Peduoviridae</taxon>
        <taxon>Maltschvirus</taxon>
        <taxon>Maltschvirus maltsch</taxon>
    </lineage>
</organism>
<gene>
    <name evidence="7" type="ORF">UFOVP181_167</name>
    <name evidence="6" type="ORF">UFOVP57_472</name>
</gene>
<dbReference type="CDD" id="cd01335">
    <property type="entry name" value="Radical_SAM"/>
    <property type="match status" value="1"/>
</dbReference>
<evidence type="ECO:0000313" key="7">
    <source>
        <dbReference type="EMBL" id="CAB5208778.1"/>
    </source>
</evidence>
<dbReference type="InterPro" id="IPR058240">
    <property type="entry name" value="rSAM_sf"/>
</dbReference>
<dbReference type="PANTHER" id="PTHR11228:SF7">
    <property type="entry name" value="PQQA PEPTIDE CYCLASE"/>
    <property type="match status" value="1"/>
</dbReference>
<evidence type="ECO:0000313" key="6">
    <source>
        <dbReference type="EMBL" id="CAB4126071.1"/>
    </source>
</evidence>
<accession>A0A6J7WDG7</accession>
<dbReference type="PANTHER" id="PTHR11228">
    <property type="entry name" value="RADICAL SAM DOMAIN PROTEIN"/>
    <property type="match status" value="1"/>
</dbReference>
<keyword evidence="3" id="KW-0408">Iron</keyword>
<dbReference type="Gene3D" id="3.20.20.70">
    <property type="entry name" value="Aldolase class I"/>
    <property type="match status" value="1"/>
</dbReference>